<evidence type="ECO:0000313" key="1">
    <source>
        <dbReference type="EMBL" id="MBW7459727.1"/>
    </source>
</evidence>
<evidence type="ECO:0000313" key="2">
    <source>
        <dbReference type="Proteomes" id="UP001519887"/>
    </source>
</evidence>
<reference evidence="1 2" key="1">
    <citation type="submission" date="2021-07" db="EMBL/GenBank/DDBJ databases">
        <title>Paenibacillus radiodurans sp. nov., isolated from the southeastern edge of Tengger Desert.</title>
        <authorList>
            <person name="Zhang G."/>
        </authorList>
    </citation>
    <scope>NUCLEOTIDE SEQUENCE [LARGE SCALE GENOMIC DNA]</scope>
    <source>
        <strain evidence="1 2">CCM 7311</strain>
    </source>
</reference>
<keyword evidence="2" id="KW-1185">Reference proteome</keyword>
<gene>
    <name evidence="1" type="ORF">K0U00_37275</name>
</gene>
<dbReference type="Proteomes" id="UP001519887">
    <property type="component" value="Unassembled WGS sequence"/>
</dbReference>
<dbReference type="InterPro" id="IPR023296">
    <property type="entry name" value="Glyco_hydro_beta-prop_sf"/>
</dbReference>
<sequence length="107" mass="12153">VSDPCVLRDGSRWVMFFFGYDYKQAQEGIALSDDLLSWSKYPEPIITVGGKGELDSIFAHKPSVITDNGILYHYYTASRRPEEGDRTCNIFPEFRTITVAASRKLPE</sequence>
<protein>
    <recommendedName>
        <fullName evidence="3">Glycosyl hydrolase family 32 N-terminal domain-containing protein</fullName>
    </recommendedName>
</protein>
<dbReference type="SUPFAM" id="SSF75005">
    <property type="entry name" value="Arabinanase/levansucrase/invertase"/>
    <property type="match status" value="1"/>
</dbReference>
<evidence type="ECO:0008006" key="3">
    <source>
        <dbReference type="Google" id="ProtNLM"/>
    </source>
</evidence>
<dbReference type="EMBL" id="JAHZIK010001796">
    <property type="protein sequence ID" value="MBW7459727.1"/>
    <property type="molecule type" value="Genomic_DNA"/>
</dbReference>
<comment type="caution">
    <text evidence="1">The sequence shown here is derived from an EMBL/GenBank/DDBJ whole genome shotgun (WGS) entry which is preliminary data.</text>
</comment>
<dbReference type="Gene3D" id="2.115.10.20">
    <property type="entry name" value="Glycosyl hydrolase domain, family 43"/>
    <property type="match status" value="1"/>
</dbReference>
<proteinExistence type="predicted"/>
<feature type="non-terminal residue" evidence="1">
    <location>
        <position position="1"/>
    </location>
</feature>
<organism evidence="1 2">
    <name type="scientific">Paenibacillus sepulcri</name>
    <dbReference type="NCBI Taxonomy" id="359917"/>
    <lineage>
        <taxon>Bacteria</taxon>
        <taxon>Bacillati</taxon>
        <taxon>Bacillota</taxon>
        <taxon>Bacilli</taxon>
        <taxon>Bacillales</taxon>
        <taxon>Paenibacillaceae</taxon>
        <taxon>Paenibacillus</taxon>
    </lineage>
</organism>
<accession>A0ABS7CFM3</accession>
<name>A0ABS7CFM3_9BACL</name>